<dbReference type="InterPro" id="IPR035924">
    <property type="entry name" value="FlaG-like_sf"/>
</dbReference>
<reference evidence="1 2" key="1">
    <citation type="submission" date="2016-03" db="EMBL/GenBank/DDBJ databases">
        <title>Draft genome sequence of Paenibacillus antarcticus CECT 5836.</title>
        <authorList>
            <person name="Shin S.-K."/>
            <person name="Yi H."/>
        </authorList>
    </citation>
    <scope>NUCLEOTIDE SEQUENCE [LARGE SCALE GENOMIC DNA]</scope>
    <source>
        <strain evidence="1 2">CECT 5836</strain>
    </source>
</reference>
<dbReference type="EMBL" id="LVJI01000044">
    <property type="protein sequence ID" value="OAB41851.1"/>
    <property type="molecule type" value="Genomic_DNA"/>
</dbReference>
<organism evidence="1 2">
    <name type="scientific">Paenibacillus antarcticus</name>
    <dbReference type="NCBI Taxonomy" id="253703"/>
    <lineage>
        <taxon>Bacteria</taxon>
        <taxon>Bacillati</taxon>
        <taxon>Bacillota</taxon>
        <taxon>Bacilli</taxon>
        <taxon>Bacillales</taxon>
        <taxon>Paenibacillaceae</taxon>
        <taxon>Paenibacillus</taxon>
    </lineage>
</organism>
<dbReference type="AlphaFoldDB" id="A0A168KD19"/>
<dbReference type="Gene3D" id="3.30.160.170">
    <property type="entry name" value="FlaG-like"/>
    <property type="match status" value="1"/>
</dbReference>
<keyword evidence="1" id="KW-0966">Cell projection</keyword>
<dbReference type="InterPro" id="IPR005186">
    <property type="entry name" value="FlaG"/>
</dbReference>
<keyword evidence="1" id="KW-0969">Cilium</keyword>
<keyword evidence="1" id="KW-0282">Flagellum</keyword>
<name>A0A168KD19_9BACL</name>
<evidence type="ECO:0000313" key="2">
    <source>
        <dbReference type="Proteomes" id="UP000077355"/>
    </source>
</evidence>
<evidence type="ECO:0000313" key="1">
    <source>
        <dbReference type="EMBL" id="OAB41851.1"/>
    </source>
</evidence>
<dbReference type="Pfam" id="PF03646">
    <property type="entry name" value="FlaG"/>
    <property type="match status" value="1"/>
</dbReference>
<dbReference type="RefSeq" id="WP_068652583.1">
    <property type="nucleotide sequence ID" value="NZ_CP043611.1"/>
</dbReference>
<comment type="caution">
    <text evidence="1">The sequence shown here is derived from an EMBL/GenBank/DDBJ whole genome shotgun (WGS) entry which is preliminary data.</text>
</comment>
<dbReference type="PANTHER" id="PTHR37166:SF1">
    <property type="entry name" value="PROTEIN FLAG"/>
    <property type="match status" value="1"/>
</dbReference>
<sequence>MNLQFSLTTNTMSSKTADLRQLSDNAASNQDKNIRNVVKSGTELAKLEKEGVQVSLGEEHLIRTIERAVKALQGPSTTLEVSVHEKTHAIMVKVLNKDSGELIREIPAEKTLDLVAKMMEIAGILVDEKV</sequence>
<gene>
    <name evidence="1" type="ORF">PBAT_20965</name>
</gene>
<proteinExistence type="predicted"/>
<protein>
    <submittedName>
        <fullName evidence="1">Flagellar biosynthesis protein FlaG</fullName>
    </submittedName>
</protein>
<dbReference type="Proteomes" id="UP000077355">
    <property type="component" value="Unassembled WGS sequence"/>
</dbReference>
<dbReference type="PANTHER" id="PTHR37166">
    <property type="entry name" value="PROTEIN FLAG"/>
    <property type="match status" value="1"/>
</dbReference>
<dbReference type="SUPFAM" id="SSF160214">
    <property type="entry name" value="FlaG-like"/>
    <property type="match status" value="1"/>
</dbReference>
<accession>A0A168KD19</accession>
<keyword evidence="2" id="KW-1185">Reference proteome</keyword>